<dbReference type="Pfam" id="PF11122">
    <property type="entry name" value="Spore-coat_CotD"/>
    <property type="match status" value="1"/>
</dbReference>
<proteinExistence type="predicted"/>
<evidence type="ECO:0000313" key="1">
    <source>
        <dbReference type="EMBL" id="MBM7703273.1"/>
    </source>
</evidence>
<dbReference type="RefSeq" id="WP_239583455.1">
    <property type="nucleotide sequence ID" value="NZ_JAFBFC010000003.1"/>
</dbReference>
<comment type="caution">
    <text evidence="1">The sequence shown here is derived from an EMBL/GenBank/DDBJ whole genome shotgun (WGS) entry which is preliminary data.</text>
</comment>
<protein>
    <submittedName>
        <fullName evidence="1">Spore coat protein D</fullName>
    </submittedName>
</protein>
<accession>A0ABS2QUV6</accession>
<evidence type="ECO:0000313" key="2">
    <source>
        <dbReference type="Proteomes" id="UP000809829"/>
    </source>
</evidence>
<reference evidence="1 2" key="1">
    <citation type="submission" date="2021-01" db="EMBL/GenBank/DDBJ databases">
        <title>Genomic Encyclopedia of Type Strains, Phase IV (KMG-IV): sequencing the most valuable type-strain genomes for metagenomic binning, comparative biology and taxonomic classification.</title>
        <authorList>
            <person name="Goeker M."/>
        </authorList>
    </citation>
    <scope>NUCLEOTIDE SEQUENCE [LARGE SCALE GENOMIC DNA]</scope>
    <source>
        <strain evidence="1 2">DSM 104297</strain>
    </source>
</reference>
<dbReference type="InterPro" id="IPR020108">
    <property type="entry name" value="Spore_coat_CotD"/>
</dbReference>
<sequence>MYCRPTKCCPPIVHPTKCNTQFSAQDVVVPHIHPSHTTFVNQTNFKHVHYFPQTQSTVNEETSQQFIGGPGQVAGAQQMPGMMPGMMPGGMPGQVAGAQQMPGMMPGMMPGGMPGQVAGAQQMPGMMPGANAPFPGQVAGAQQMPGGYPGKGYCR</sequence>
<dbReference type="Proteomes" id="UP000809829">
    <property type="component" value="Unassembled WGS sequence"/>
</dbReference>
<gene>
    <name evidence="1" type="ORF">JOC83_002120</name>
</gene>
<keyword evidence="2" id="KW-1185">Reference proteome</keyword>
<keyword evidence="1" id="KW-0946">Virion</keyword>
<keyword evidence="1" id="KW-0167">Capsid protein</keyword>
<dbReference type="EMBL" id="JAFBFC010000003">
    <property type="protein sequence ID" value="MBM7703273.1"/>
    <property type="molecule type" value="Genomic_DNA"/>
</dbReference>
<organism evidence="1 2">
    <name type="scientific">Priestia iocasae</name>
    <dbReference type="NCBI Taxonomy" id="2291674"/>
    <lineage>
        <taxon>Bacteria</taxon>
        <taxon>Bacillati</taxon>
        <taxon>Bacillota</taxon>
        <taxon>Bacilli</taxon>
        <taxon>Bacillales</taxon>
        <taxon>Bacillaceae</taxon>
        <taxon>Priestia</taxon>
    </lineage>
</organism>
<name>A0ABS2QUV6_9BACI</name>